<dbReference type="Pfam" id="PF02195">
    <property type="entry name" value="ParB_N"/>
    <property type="match status" value="1"/>
</dbReference>
<reference evidence="2 3" key="1">
    <citation type="submission" date="2020-08" db="EMBL/GenBank/DDBJ databases">
        <title>Genomic Encyclopedia of Type Strains, Phase III (KMG-III): the genomes of soil and plant-associated and newly described type strains.</title>
        <authorList>
            <person name="Whitman W."/>
        </authorList>
    </citation>
    <scope>NUCLEOTIDE SEQUENCE [LARGE SCALE GENOMIC DNA]</scope>
    <source>
        <strain evidence="2 3">CECT 4113</strain>
    </source>
</reference>
<dbReference type="InterPro" id="IPR003115">
    <property type="entry name" value="ParB_N"/>
</dbReference>
<feature type="domain" description="ParB-like N-terminal" evidence="1">
    <location>
        <begin position="29"/>
        <end position="126"/>
    </location>
</feature>
<comment type="caution">
    <text evidence="2">The sequence shown here is derived from an EMBL/GenBank/DDBJ whole genome shotgun (WGS) entry which is preliminary data.</text>
</comment>
<dbReference type="Proteomes" id="UP000518315">
    <property type="component" value="Unassembled WGS sequence"/>
</dbReference>
<protein>
    <submittedName>
        <fullName evidence="2">ParB family chromosome partitioning protein</fullName>
    </submittedName>
</protein>
<evidence type="ECO:0000259" key="1">
    <source>
        <dbReference type="SMART" id="SM00470"/>
    </source>
</evidence>
<dbReference type="GO" id="GO:0007059">
    <property type="term" value="P:chromosome segregation"/>
    <property type="evidence" value="ECO:0007669"/>
    <property type="project" value="TreeGrafter"/>
</dbReference>
<dbReference type="Gene3D" id="3.90.1530.10">
    <property type="entry name" value="Conserved hypothetical protein from pyrococcus furiosus pfu- 392566-001, ParB domain"/>
    <property type="match status" value="1"/>
</dbReference>
<dbReference type="PANTHER" id="PTHR33375">
    <property type="entry name" value="CHROMOSOME-PARTITIONING PROTEIN PARB-RELATED"/>
    <property type="match status" value="1"/>
</dbReference>
<dbReference type="RefSeq" id="WP_165506575.1">
    <property type="nucleotide sequence ID" value="NZ_JACHXH010000016.1"/>
</dbReference>
<dbReference type="AlphaFoldDB" id="A0A7W5BP93"/>
<keyword evidence="3" id="KW-1185">Reference proteome</keyword>
<dbReference type="SUPFAM" id="SSF110849">
    <property type="entry name" value="ParB/Sulfiredoxin"/>
    <property type="match status" value="1"/>
</dbReference>
<dbReference type="EMBL" id="JACHXH010000016">
    <property type="protein sequence ID" value="MBB3136605.1"/>
    <property type="molecule type" value="Genomic_DNA"/>
</dbReference>
<evidence type="ECO:0000313" key="2">
    <source>
        <dbReference type="EMBL" id="MBB3136605.1"/>
    </source>
</evidence>
<organism evidence="2 3">
    <name type="scientific">Rhizobium pisi</name>
    <dbReference type="NCBI Taxonomy" id="574561"/>
    <lineage>
        <taxon>Bacteria</taxon>
        <taxon>Pseudomonadati</taxon>
        <taxon>Pseudomonadota</taxon>
        <taxon>Alphaproteobacteria</taxon>
        <taxon>Hyphomicrobiales</taxon>
        <taxon>Rhizobiaceae</taxon>
        <taxon>Rhizobium/Agrobacterium group</taxon>
        <taxon>Rhizobium</taxon>
    </lineage>
</organism>
<gene>
    <name evidence="2" type="ORF">FHS26_004362</name>
</gene>
<name>A0A7W5BP93_9HYPH</name>
<dbReference type="InterPro" id="IPR050336">
    <property type="entry name" value="Chromosome_partition/occlusion"/>
</dbReference>
<accession>A0A7W5BP93</accession>
<evidence type="ECO:0000313" key="3">
    <source>
        <dbReference type="Proteomes" id="UP000518315"/>
    </source>
</evidence>
<sequence>MSKPAVGRENVVNLQERRLDRTVLRTYRTKADIDDIVPNDKQPRLGPKIDEELQRQIEANGGLFEPLLVEPHPDFPGRFRIIDGDRRWTNSRALVEQGKEDYRQVPIEVTDRTLSEEDRLRVWIYIHRQRKEWDAKEKEMVAYRLVDLMGRTSAANILGITVRELDKLVDIFELSEKFISLRDPSAAITWSRELMGVSKKLLTPSVVEAVVKKVNQKRITNSKDLRKLRSILPDPVARANFLAEVGDLDTAMLRLVPAEKKPKGGLPGDLDSIMESMKTLPWTALQSMKGDKDLLKKIDEAEALLRSLRNALS</sequence>
<dbReference type="PANTHER" id="PTHR33375:SF1">
    <property type="entry name" value="CHROMOSOME-PARTITIONING PROTEIN PARB-RELATED"/>
    <property type="match status" value="1"/>
</dbReference>
<dbReference type="InterPro" id="IPR036086">
    <property type="entry name" value="ParB/Sulfiredoxin_sf"/>
</dbReference>
<dbReference type="SMART" id="SM00470">
    <property type="entry name" value="ParB"/>
    <property type="match status" value="1"/>
</dbReference>
<dbReference type="GO" id="GO:0005694">
    <property type="term" value="C:chromosome"/>
    <property type="evidence" value="ECO:0007669"/>
    <property type="project" value="TreeGrafter"/>
</dbReference>
<proteinExistence type="predicted"/>